<protein>
    <submittedName>
        <fullName evidence="1">Uncharacterized protein</fullName>
    </submittedName>
</protein>
<name>A0A7S3L2Z3_9STRA</name>
<gene>
    <name evidence="1" type="ORF">ACOF00016_LOCUS7443</name>
</gene>
<sequence>MKFDASRLFSRSKKSLTRSLHRNNKDSVSEYDDVTVEETISGSDFESSTSQVSTTFPRHVCFDESENVYHDNPLEDKEEWKSVLWYNKEECAALKQANKAHAKRVRSALAKREEHESWAESLGRIYYAFHEANSPRDVQELLDETTIHLDDDVVGVEHMIMSSVTRDISDRRENLLDEIAMIQNDYSLSDKQKRMTIAKLMQTKCRASRVYALYLCHVRANSTSR</sequence>
<reference evidence="1" key="1">
    <citation type="submission" date="2021-01" db="EMBL/GenBank/DDBJ databases">
        <authorList>
            <person name="Corre E."/>
            <person name="Pelletier E."/>
            <person name="Niang G."/>
            <person name="Scheremetjew M."/>
            <person name="Finn R."/>
            <person name="Kale V."/>
            <person name="Holt S."/>
            <person name="Cochrane G."/>
            <person name="Meng A."/>
            <person name="Brown T."/>
            <person name="Cohen L."/>
        </authorList>
    </citation>
    <scope>NUCLEOTIDE SEQUENCE</scope>
    <source>
        <strain evidence="1">CCMP127</strain>
    </source>
</reference>
<organism evidence="1">
    <name type="scientific">Amphora coffeiformis</name>
    <dbReference type="NCBI Taxonomy" id="265554"/>
    <lineage>
        <taxon>Eukaryota</taxon>
        <taxon>Sar</taxon>
        <taxon>Stramenopiles</taxon>
        <taxon>Ochrophyta</taxon>
        <taxon>Bacillariophyta</taxon>
        <taxon>Bacillariophyceae</taxon>
        <taxon>Bacillariophycidae</taxon>
        <taxon>Thalassiophysales</taxon>
        <taxon>Catenulaceae</taxon>
        <taxon>Amphora</taxon>
    </lineage>
</organism>
<evidence type="ECO:0000313" key="1">
    <source>
        <dbReference type="EMBL" id="CAE0409860.1"/>
    </source>
</evidence>
<dbReference type="AlphaFoldDB" id="A0A7S3L2Z3"/>
<proteinExistence type="predicted"/>
<dbReference type="EMBL" id="HBIM01008776">
    <property type="protein sequence ID" value="CAE0409860.1"/>
    <property type="molecule type" value="Transcribed_RNA"/>
</dbReference>
<accession>A0A7S3L2Z3</accession>